<dbReference type="EMBL" id="JASNQZ010000007">
    <property type="protein sequence ID" value="KAL0954708.1"/>
    <property type="molecule type" value="Genomic_DNA"/>
</dbReference>
<feature type="compositionally biased region" description="Basic and acidic residues" evidence="2">
    <location>
        <begin position="1"/>
        <end position="21"/>
    </location>
</feature>
<evidence type="ECO:0000256" key="1">
    <source>
        <dbReference type="ARBA" id="ARBA00025788"/>
    </source>
</evidence>
<protein>
    <recommendedName>
        <fullName evidence="3">PITH domain-containing protein</fullName>
    </recommendedName>
</protein>
<dbReference type="Gene3D" id="2.60.120.470">
    <property type="entry name" value="PITH domain"/>
    <property type="match status" value="1"/>
</dbReference>
<organism evidence="4 5">
    <name type="scientific">Hohenbuehelia grisea</name>
    <dbReference type="NCBI Taxonomy" id="104357"/>
    <lineage>
        <taxon>Eukaryota</taxon>
        <taxon>Fungi</taxon>
        <taxon>Dikarya</taxon>
        <taxon>Basidiomycota</taxon>
        <taxon>Agaricomycotina</taxon>
        <taxon>Agaricomycetes</taxon>
        <taxon>Agaricomycetidae</taxon>
        <taxon>Agaricales</taxon>
        <taxon>Pleurotineae</taxon>
        <taxon>Pleurotaceae</taxon>
        <taxon>Hohenbuehelia</taxon>
    </lineage>
</organism>
<dbReference type="InterPro" id="IPR037047">
    <property type="entry name" value="PITH_dom_sf"/>
</dbReference>
<dbReference type="SUPFAM" id="SSF49785">
    <property type="entry name" value="Galactose-binding domain-like"/>
    <property type="match status" value="1"/>
</dbReference>
<name>A0ABR3JG51_9AGAR</name>
<evidence type="ECO:0000256" key="2">
    <source>
        <dbReference type="SAM" id="MobiDB-lite"/>
    </source>
</evidence>
<feature type="region of interest" description="Disordered" evidence="2">
    <location>
        <begin position="1"/>
        <end position="31"/>
    </location>
</feature>
<dbReference type="PANTHER" id="PTHR12175">
    <property type="entry name" value="AD039 HT014 THIOREDOXIN FAMILY TRP26"/>
    <property type="match status" value="1"/>
</dbReference>
<dbReference type="InterPro" id="IPR010400">
    <property type="entry name" value="PITH_dom"/>
</dbReference>
<dbReference type="PROSITE" id="PS51532">
    <property type="entry name" value="PITH"/>
    <property type="match status" value="1"/>
</dbReference>
<reference evidence="5" key="1">
    <citation type="submission" date="2024-06" db="EMBL/GenBank/DDBJ databases">
        <title>Multi-omics analyses provide insights into the biosynthesis of the anticancer antibiotic pleurotin in Hohenbuehelia grisea.</title>
        <authorList>
            <person name="Weaver J.A."/>
            <person name="Alberti F."/>
        </authorList>
    </citation>
    <scope>NUCLEOTIDE SEQUENCE [LARGE SCALE GENOMIC DNA]</scope>
    <source>
        <strain evidence="5">T-177</strain>
    </source>
</reference>
<dbReference type="Proteomes" id="UP001556367">
    <property type="component" value="Unassembled WGS sequence"/>
</dbReference>
<comment type="similarity">
    <text evidence="1">Belongs to the PITHD1 family.</text>
</comment>
<feature type="domain" description="PITH" evidence="3">
    <location>
        <begin position="19"/>
        <end position="189"/>
    </location>
</feature>
<accession>A0ABR3JG51</accession>
<evidence type="ECO:0000313" key="5">
    <source>
        <dbReference type="Proteomes" id="UP001556367"/>
    </source>
</evidence>
<dbReference type="InterPro" id="IPR008979">
    <property type="entry name" value="Galactose-bd-like_sf"/>
</dbReference>
<gene>
    <name evidence="4" type="ORF">HGRIS_003662</name>
</gene>
<proteinExistence type="inferred from homology"/>
<evidence type="ECO:0000259" key="3">
    <source>
        <dbReference type="PROSITE" id="PS51532"/>
    </source>
</evidence>
<sequence>MSHEHNDHCGHEAHDHDHDHQGGSGPDDNLFTQIDRSNVIALNANGEGSVVIKPWHQRLDESEFLQSDADDSMIIRIPFTASVKLKSLLLKTGPAEQTPSKMLLFPNSPTFDFNDVADKAAAQEFDVVQSRDVGEYHLKAAKFSNISHLTLYLPEAQGGDTLQIYYIGFLGTWTPHQNMPIITVYEAQANLADHEKIQGTDSNGFNFKA</sequence>
<dbReference type="InterPro" id="IPR045099">
    <property type="entry name" value="PITH1-like"/>
</dbReference>
<comment type="caution">
    <text evidence="4">The sequence shown here is derived from an EMBL/GenBank/DDBJ whole genome shotgun (WGS) entry which is preliminary data.</text>
</comment>
<dbReference type="PANTHER" id="PTHR12175:SF1">
    <property type="entry name" value="PITH DOMAIN-CONTAINING PROTEIN 1"/>
    <property type="match status" value="1"/>
</dbReference>
<evidence type="ECO:0000313" key="4">
    <source>
        <dbReference type="EMBL" id="KAL0954708.1"/>
    </source>
</evidence>
<keyword evidence="5" id="KW-1185">Reference proteome</keyword>
<dbReference type="Pfam" id="PF06201">
    <property type="entry name" value="PITH"/>
    <property type="match status" value="1"/>
</dbReference>